<evidence type="ECO:0000313" key="8">
    <source>
        <dbReference type="EMBL" id="QLY40236.1"/>
    </source>
</evidence>
<name>A0A7L6N1V4_9MOLU</name>
<keyword evidence="2" id="KW-0444">Lipid biosynthesis</keyword>
<evidence type="ECO:0000313" key="9">
    <source>
        <dbReference type="Proteomes" id="UP000512167"/>
    </source>
</evidence>
<organism evidence="8 9">
    <name type="scientific">Hujiaoplasma nucleasis</name>
    <dbReference type="NCBI Taxonomy" id="2725268"/>
    <lineage>
        <taxon>Bacteria</taxon>
        <taxon>Bacillati</taxon>
        <taxon>Mycoplasmatota</taxon>
        <taxon>Mollicutes</taxon>
        <taxon>Candidatus Izemoplasmatales</taxon>
        <taxon>Hujiaoplasmataceae</taxon>
        <taxon>Hujiaoplasma</taxon>
    </lineage>
</organism>
<protein>
    <submittedName>
        <fullName evidence="8">1-acyl-sn-glycerol-3-phosphate acyltransferase</fullName>
    </submittedName>
</protein>
<accession>A0A7L6N1V4</accession>
<dbReference type="Pfam" id="PF01553">
    <property type="entry name" value="Acyltransferase"/>
    <property type="match status" value="1"/>
</dbReference>
<evidence type="ECO:0000259" key="7">
    <source>
        <dbReference type="SMART" id="SM00563"/>
    </source>
</evidence>
<comment type="pathway">
    <text evidence="1">Lipid metabolism.</text>
</comment>
<dbReference type="Proteomes" id="UP000512167">
    <property type="component" value="Chromosome"/>
</dbReference>
<keyword evidence="3 8" id="KW-0808">Transferase</keyword>
<dbReference type="EMBL" id="CP051151">
    <property type="protein sequence ID" value="QLY40236.1"/>
    <property type="molecule type" value="Genomic_DNA"/>
</dbReference>
<dbReference type="CDD" id="cd07989">
    <property type="entry name" value="LPLAT_AGPAT-like"/>
    <property type="match status" value="1"/>
</dbReference>
<dbReference type="AlphaFoldDB" id="A0A7L6N1V4"/>
<dbReference type="KEGG" id="tbk:HF295_04905"/>
<evidence type="ECO:0000256" key="5">
    <source>
        <dbReference type="ARBA" id="ARBA00023315"/>
    </source>
</evidence>
<feature type="transmembrane region" description="Helical" evidence="6">
    <location>
        <begin position="7"/>
        <end position="30"/>
    </location>
</feature>
<dbReference type="RefSeq" id="WP_312031064.1">
    <property type="nucleotide sequence ID" value="NZ_CP051151.1"/>
</dbReference>
<keyword evidence="4" id="KW-0443">Lipid metabolism</keyword>
<keyword evidence="6" id="KW-0472">Membrane</keyword>
<evidence type="ECO:0000256" key="3">
    <source>
        <dbReference type="ARBA" id="ARBA00022679"/>
    </source>
</evidence>
<evidence type="ECO:0000256" key="4">
    <source>
        <dbReference type="ARBA" id="ARBA00023098"/>
    </source>
</evidence>
<dbReference type="PANTHER" id="PTHR10434:SF64">
    <property type="entry name" value="1-ACYL-SN-GLYCEROL-3-PHOSPHATE ACYLTRANSFERASE-RELATED"/>
    <property type="match status" value="1"/>
</dbReference>
<dbReference type="PANTHER" id="PTHR10434">
    <property type="entry name" value="1-ACYL-SN-GLYCEROL-3-PHOSPHATE ACYLTRANSFERASE"/>
    <property type="match status" value="1"/>
</dbReference>
<keyword evidence="5 8" id="KW-0012">Acyltransferase</keyword>
<evidence type="ECO:0000256" key="6">
    <source>
        <dbReference type="SAM" id="Phobius"/>
    </source>
</evidence>
<dbReference type="SUPFAM" id="SSF69593">
    <property type="entry name" value="Glycerol-3-phosphate (1)-acyltransferase"/>
    <property type="match status" value="1"/>
</dbReference>
<feature type="domain" description="Phospholipid/glycerol acyltransferase" evidence="7">
    <location>
        <begin position="96"/>
        <end position="212"/>
    </location>
</feature>
<dbReference type="InterPro" id="IPR002123">
    <property type="entry name" value="Plipid/glycerol_acylTrfase"/>
</dbReference>
<gene>
    <name evidence="8" type="ORF">HF295_04905</name>
</gene>
<dbReference type="GO" id="GO:0006654">
    <property type="term" value="P:phosphatidic acid biosynthetic process"/>
    <property type="evidence" value="ECO:0007669"/>
    <property type="project" value="TreeGrafter"/>
</dbReference>
<sequence length="260" mass="30382">MATTIFFITYLFYTISLSYFVSIWFIPLWMIVTYPLGFLSVMLVYYLHIPIVLILKPTHPYKTYLLRSISFFLNKFIFGLDIEYKGQDNIPKDVPLVVYANHKSYSDAFPILQVFNRPITFSPKLSISRLPFISLYLRSYRAFFIDRKNIRHTAKSLTFAIDTIKSGMALIVFPEGSVKYREDETVSKMKAGSFKLALKSQANILPIRIDGLDRVRDNFPFKRTKRKVTILKAIPYEDYKDMSTIEIAKVVMDHINNYNN</sequence>
<feature type="transmembrane region" description="Helical" evidence="6">
    <location>
        <begin position="36"/>
        <end position="55"/>
    </location>
</feature>
<dbReference type="GO" id="GO:0003841">
    <property type="term" value="F:1-acylglycerol-3-phosphate O-acyltransferase activity"/>
    <property type="evidence" value="ECO:0007669"/>
    <property type="project" value="TreeGrafter"/>
</dbReference>
<keyword evidence="6" id="KW-1133">Transmembrane helix</keyword>
<proteinExistence type="predicted"/>
<evidence type="ECO:0000256" key="2">
    <source>
        <dbReference type="ARBA" id="ARBA00022516"/>
    </source>
</evidence>
<evidence type="ECO:0000256" key="1">
    <source>
        <dbReference type="ARBA" id="ARBA00005189"/>
    </source>
</evidence>
<keyword evidence="6" id="KW-0812">Transmembrane</keyword>
<reference evidence="8 9" key="1">
    <citation type="submission" date="2020-04" db="EMBL/GenBank/DDBJ databases">
        <authorList>
            <person name="Zheng R.K."/>
            <person name="Sun C.M."/>
        </authorList>
    </citation>
    <scope>NUCLEOTIDE SEQUENCE [LARGE SCALE GENOMIC DNA]</scope>
    <source>
        <strain evidence="9">zrk29</strain>
    </source>
</reference>
<keyword evidence="9" id="KW-1185">Reference proteome</keyword>
<dbReference type="SMART" id="SM00563">
    <property type="entry name" value="PlsC"/>
    <property type="match status" value="1"/>
</dbReference>